<evidence type="ECO:0000313" key="4">
    <source>
        <dbReference type="Proteomes" id="UP001187192"/>
    </source>
</evidence>
<feature type="compositionally biased region" description="Basic and acidic residues" evidence="2">
    <location>
        <begin position="83"/>
        <end position="94"/>
    </location>
</feature>
<sequence>MNGNVQSLDSMQIIQNLMVKQQKVEEKCQEMVERQIKLESLLAESKKENKELKEKGKDREERVQTNLEEANMVEFNIRTKATNGKEKRQMTEKQEMEEEGNNEKMESSQHTFMKNWNTEEDILKKRERLC</sequence>
<dbReference type="Gramene" id="FCD_00021789-RA">
    <property type="protein sequence ID" value="FCD_00021789-RA:cds"/>
    <property type="gene ID" value="FCD_00021789"/>
</dbReference>
<keyword evidence="1" id="KW-0175">Coiled coil</keyword>
<comment type="caution">
    <text evidence="3">The sequence shown here is derived from an EMBL/GenBank/DDBJ whole genome shotgun (WGS) entry which is preliminary data.</text>
</comment>
<feature type="coiled-coil region" evidence="1">
    <location>
        <begin position="14"/>
        <end position="62"/>
    </location>
</feature>
<evidence type="ECO:0000313" key="3">
    <source>
        <dbReference type="EMBL" id="GMN62148.1"/>
    </source>
</evidence>
<protein>
    <submittedName>
        <fullName evidence="3">Uncharacterized protein</fullName>
    </submittedName>
</protein>
<dbReference type="Proteomes" id="UP001187192">
    <property type="component" value="Unassembled WGS sequence"/>
</dbReference>
<dbReference type="EMBL" id="BTGU01000124">
    <property type="protein sequence ID" value="GMN62148.1"/>
    <property type="molecule type" value="Genomic_DNA"/>
</dbReference>
<organism evidence="3 4">
    <name type="scientific">Ficus carica</name>
    <name type="common">Common fig</name>
    <dbReference type="NCBI Taxonomy" id="3494"/>
    <lineage>
        <taxon>Eukaryota</taxon>
        <taxon>Viridiplantae</taxon>
        <taxon>Streptophyta</taxon>
        <taxon>Embryophyta</taxon>
        <taxon>Tracheophyta</taxon>
        <taxon>Spermatophyta</taxon>
        <taxon>Magnoliopsida</taxon>
        <taxon>eudicotyledons</taxon>
        <taxon>Gunneridae</taxon>
        <taxon>Pentapetalae</taxon>
        <taxon>rosids</taxon>
        <taxon>fabids</taxon>
        <taxon>Rosales</taxon>
        <taxon>Moraceae</taxon>
        <taxon>Ficeae</taxon>
        <taxon>Ficus</taxon>
    </lineage>
</organism>
<dbReference type="AlphaFoldDB" id="A0AA88J0Q2"/>
<name>A0AA88J0Q2_FICCA</name>
<proteinExistence type="predicted"/>
<keyword evidence="4" id="KW-1185">Reference proteome</keyword>
<evidence type="ECO:0000256" key="2">
    <source>
        <dbReference type="SAM" id="MobiDB-lite"/>
    </source>
</evidence>
<reference evidence="3" key="1">
    <citation type="submission" date="2023-07" db="EMBL/GenBank/DDBJ databases">
        <title>draft genome sequence of fig (Ficus carica).</title>
        <authorList>
            <person name="Takahashi T."/>
            <person name="Nishimura K."/>
        </authorList>
    </citation>
    <scope>NUCLEOTIDE SEQUENCE</scope>
</reference>
<gene>
    <name evidence="3" type="ORF">TIFTF001_031229</name>
</gene>
<feature type="region of interest" description="Disordered" evidence="2">
    <location>
        <begin position="81"/>
        <end position="119"/>
    </location>
</feature>
<accession>A0AA88J0Q2</accession>
<evidence type="ECO:0000256" key="1">
    <source>
        <dbReference type="SAM" id="Coils"/>
    </source>
</evidence>